<proteinExistence type="predicted"/>
<name>A0A4Z2I725_9TELE</name>
<dbReference type="EMBL" id="SRLO01000120">
    <property type="protein sequence ID" value="TNN73856.1"/>
    <property type="molecule type" value="Genomic_DNA"/>
</dbReference>
<accession>A0A4Z2I725</accession>
<evidence type="ECO:0000256" key="1">
    <source>
        <dbReference type="SAM" id="MobiDB-lite"/>
    </source>
</evidence>
<feature type="region of interest" description="Disordered" evidence="1">
    <location>
        <begin position="106"/>
        <end position="127"/>
    </location>
</feature>
<protein>
    <submittedName>
        <fullName evidence="2">Uncharacterized protein</fullName>
    </submittedName>
</protein>
<dbReference type="AlphaFoldDB" id="A0A4Z2I725"/>
<organism evidence="2 3">
    <name type="scientific">Liparis tanakae</name>
    <name type="common">Tanaka's snailfish</name>
    <dbReference type="NCBI Taxonomy" id="230148"/>
    <lineage>
        <taxon>Eukaryota</taxon>
        <taxon>Metazoa</taxon>
        <taxon>Chordata</taxon>
        <taxon>Craniata</taxon>
        <taxon>Vertebrata</taxon>
        <taxon>Euteleostomi</taxon>
        <taxon>Actinopterygii</taxon>
        <taxon>Neopterygii</taxon>
        <taxon>Teleostei</taxon>
        <taxon>Neoteleostei</taxon>
        <taxon>Acanthomorphata</taxon>
        <taxon>Eupercaria</taxon>
        <taxon>Perciformes</taxon>
        <taxon>Cottioidei</taxon>
        <taxon>Cottales</taxon>
        <taxon>Liparidae</taxon>
        <taxon>Liparis</taxon>
    </lineage>
</organism>
<reference evidence="2 3" key="1">
    <citation type="submission" date="2019-03" db="EMBL/GenBank/DDBJ databases">
        <title>First draft genome of Liparis tanakae, snailfish: a comprehensive survey of snailfish specific genes.</title>
        <authorList>
            <person name="Kim W."/>
            <person name="Song I."/>
            <person name="Jeong J.-H."/>
            <person name="Kim D."/>
            <person name="Kim S."/>
            <person name="Ryu S."/>
            <person name="Song J.Y."/>
            <person name="Lee S.K."/>
        </authorList>
    </citation>
    <scope>NUCLEOTIDE SEQUENCE [LARGE SCALE GENOMIC DNA]</scope>
    <source>
        <tissue evidence="2">Muscle</tissue>
    </source>
</reference>
<gene>
    <name evidence="2" type="ORF">EYF80_015873</name>
</gene>
<sequence length="127" mass="14346">MQLELFCCGSQLERMLFLLSIRHYFLTRTVLLLFGDGSSPREKLLITAGFSLAVSIVVKGGRLRNRSTSWSLETPTVRLHNRLRIRIAKPPGALCFRLNNTMNREKPQAKATENMLGPADEPQASFQ</sequence>
<dbReference type="Proteomes" id="UP000314294">
    <property type="component" value="Unassembled WGS sequence"/>
</dbReference>
<evidence type="ECO:0000313" key="2">
    <source>
        <dbReference type="EMBL" id="TNN73856.1"/>
    </source>
</evidence>
<comment type="caution">
    <text evidence="2">The sequence shown here is derived from an EMBL/GenBank/DDBJ whole genome shotgun (WGS) entry which is preliminary data.</text>
</comment>
<keyword evidence="3" id="KW-1185">Reference proteome</keyword>
<evidence type="ECO:0000313" key="3">
    <source>
        <dbReference type="Proteomes" id="UP000314294"/>
    </source>
</evidence>